<organism evidence="1 2">
    <name type="scientific">Bosea vaviloviae</name>
    <dbReference type="NCBI Taxonomy" id="1526658"/>
    <lineage>
        <taxon>Bacteria</taxon>
        <taxon>Pseudomonadati</taxon>
        <taxon>Pseudomonadota</taxon>
        <taxon>Alphaproteobacteria</taxon>
        <taxon>Hyphomicrobiales</taxon>
        <taxon>Boseaceae</taxon>
        <taxon>Bosea</taxon>
    </lineage>
</organism>
<reference evidence="1 2" key="1">
    <citation type="journal article" date="2015" name="Antonie Van Leeuwenhoek">
        <title>Bosea vaviloviae sp. nov., a new species of slow-growing rhizobia isolated from nodules of the relict species Vavilovia formosa (Stev.) Fed.</title>
        <authorList>
            <person name="Safronova V.I."/>
            <person name="Kuznetsova I.G."/>
            <person name="Sazanova A.L."/>
            <person name="Kimeklis A.K."/>
            <person name="Belimov A.A."/>
            <person name="Andronov E.E."/>
            <person name="Pinaev A.G."/>
            <person name="Chizhevskaya E.P."/>
            <person name="Pukhaev A.R."/>
            <person name="Popov K.P."/>
            <person name="Willems A."/>
            <person name="Tikhonovich I.A."/>
        </authorList>
    </citation>
    <scope>NUCLEOTIDE SEQUENCE [LARGE SCALE GENOMIC DNA]</scope>
    <source>
        <strain evidence="1 2">Vaf18</strain>
        <plasmid evidence="1">unnamed1</plasmid>
    </source>
</reference>
<accession>A0A1D7UCH1</accession>
<evidence type="ECO:0000313" key="1">
    <source>
        <dbReference type="EMBL" id="AOO85075.1"/>
    </source>
</evidence>
<keyword evidence="2" id="KW-1185">Reference proteome</keyword>
<dbReference type="Proteomes" id="UP000094969">
    <property type="component" value="Plasmid unnamed1"/>
</dbReference>
<sequence length="373" mass="39186">MPGIGQLRRWPAEMGSCDILISGTGSFAARIAFDIAAVAAEPVEVIIAGRNRDRLGWLRTAANARVAMFGSKARFTAHAVDLLAPDASDALLAATNPRILVQAASIQTSQIIAQTGNAWTRLVAEGGLSATAIFQALISSRVAAAISRRGQPVTLLNCSFPDVVDGMITAQGHRVACGMGNVAILSNVFAGSASVPRGAEVKVIAHYQNLAAWRQAPSARGGRPPRVWIDGQEVEDVFARFADIQLTPEPVIEISGASGVPMLLAMASGRDWLGHVPGPNGLPGGYPVRLSKGELALDLPPGLGEDEAVRWNAAFEAQNGLVVGSEGRVSFTGALYDRLVAYRPELKTGFPVSDLEAVCDDLLALRDQLIAAP</sequence>
<evidence type="ECO:0008006" key="3">
    <source>
        <dbReference type="Google" id="ProtNLM"/>
    </source>
</evidence>
<protein>
    <recommendedName>
        <fullName evidence="3">Saccharopine dehydrogenase NADP binding domain-containing protein</fullName>
    </recommendedName>
</protein>
<proteinExistence type="predicted"/>
<dbReference type="Gene3D" id="3.40.50.720">
    <property type="entry name" value="NAD(P)-binding Rossmann-like Domain"/>
    <property type="match status" value="1"/>
</dbReference>
<geneLocation type="plasmid" evidence="1 2">
    <name>unnamed1</name>
</geneLocation>
<dbReference type="KEGG" id="bvv:BHK69_30700"/>
<gene>
    <name evidence="1" type="ORF">BHK69_30700</name>
</gene>
<dbReference type="EMBL" id="CP017148">
    <property type="protein sequence ID" value="AOO85075.1"/>
    <property type="molecule type" value="Genomic_DNA"/>
</dbReference>
<name>A0A1D7UCH1_9HYPH</name>
<evidence type="ECO:0000313" key="2">
    <source>
        <dbReference type="Proteomes" id="UP000094969"/>
    </source>
</evidence>
<dbReference type="AlphaFoldDB" id="A0A1D7UCH1"/>
<keyword evidence="1" id="KW-0614">Plasmid</keyword>